<evidence type="ECO:0000256" key="1">
    <source>
        <dbReference type="SAM" id="MobiDB-lite"/>
    </source>
</evidence>
<proteinExistence type="predicted"/>
<reference evidence="2 3" key="1">
    <citation type="journal article" date="2019" name="Fungal Biol. Biotechnol.">
        <title>Draft genome sequence of fastidious pathogen Ceratobasidium theobromae, which causes vascular-streak dieback in Theobroma cacao.</title>
        <authorList>
            <person name="Ali S.S."/>
            <person name="Asman A."/>
            <person name="Shao J."/>
            <person name="Firmansyah A.P."/>
            <person name="Susilo A.W."/>
            <person name="Rosmana A."/>
            <person name="McMahon P."/>
            <person name="Junaid M."/>
            <person name="Guest D."/>
            <person name="Kheng T.Y."/>
            <person name="Meinhardt L.W."/>
            <person name="Bailey B.A."/>
        </authorList>
    </citation>
    <scope>NUCLEOTIDE SEQUENCE [LARGE SCALE GENOMIC DNA]</scope>
    <source>
        <strain evidence="2 3">CT2</strain>
    </source>
</reference>
<dbReference type="OrthoDB" id="3244605at2759"/>
<feature type="compositionally biased region" description="Polar residues" evidence="1">
    <location>
        <begin position="53"/>
        <end position="80"/>
    </location>
</feature>
<evidence type="ECO:0000313" key="3">
    <source>
        <dbReference type="Proteomes" id="UP000383932"/>
    </source>
</evidence>
<dbReference type="AlphaFoldDB" id="A0A5N5Q6W0"/>
<organism evidence="2 3">
    <name type="scientific">Ceratobasidium theobromae</name>
    <dbReference type="NCBI Taxonomy" id="1582974"/>
    <lineage>
        <taxon>Eukaryota</taxon>
        <taxon>Fungi</taxon>
        <taxon>Dikarya</taxon>
        <taxon>Basidiomycota</taxon>
        <taxon>Agaricomycotina</taxon>
        <taxon>Agaricomycetes</taxon>
        <taxon>Cantharellales</taxon>
        <taxon>Ceratobasidiaceae</taxon>
        <taxon>Ceratobasidium</taxon>
    </lineage>
</organism>
<feature type="compositionally biased region" description="Basic and acidic residues" evidence="1">
    <location>
        <begin position="242"/>
        <end position="253"/>
    </location>
</feature>
<keyword evidence="3" id="KW-1185">Reference proteome</keyword>
<dbReference type="Proteomes" id="UP000383932">
    <property type="component" value="Unassembled WGS sequence"/>
</dbReference>
<feature type="compositionally biased region" description="Polar residues" evidence="1">
    <location>
        <begin position="89"/>
        <end position="112"/>
    </location>
</feature>
<gene>
    <name evidence="2" type="ORF">CTheo_9082</name>
</gene>
<feature type="region of interest" description="Disordered" evidence="1">
    <location>
        <begin position="241"/>
        <end position="265"/>
    </location>
</feature>
<dbReference type="EMBL" id="SSOP01001058">
    <property type="protein sequence ID" value="KAB5587479.1"/>
    <property type="molecule type" value="Genomic_DNA"/>
</dbReference>
<feature type="region of interest" description="Disordered" evidence="1">
    <location>
        <begin position="1"/>
        <end position="131"/>
    </location>
</feature>
<accession>A0A5N5Q6W0</accession>
<comment type="caution">
    <text evidence="2">The sequence shown here is derived from an EMBL/GenBank/DDBJ whole genome shotgun (WGS) entry which is preliminary data.</text>
</comment>
<evidence type="ECO:0000313" key="2">
    <source>
        <dbReference type="EMBL" id="KAB5587479.1"/>
    </source>
</evidence>
<feature type="compositionally biased region" description="Basic and acidic residues" evidence="1">
    <location>
        <begin position="28"/>
        <end position="41"/>
    </location>
</feature>
<sequence length="311" mass="34957">MQSTSISATPKRRHDRIVSRPVVPNRRHLPDEPSKRQRTDRSTVSAPLPPSSPQDELPSQSATVSLPATIPTNTQTQSIPDTPRRPSSAFRSPTLPVQPQHSSRGQTISSTLPVEVSEDAQRRTESLQGEPMKSADMDLALRGEINGAVYQYNLFCEEFLKIEHEERQKTIMSTLAQTDIFNHGGQWTIDCTDLLIGERDETSRRNMYNKVAAILDAINQVAFNSENDQFRPVRRPIVRFSGRLDGDDPHDSSTEPDVIQSDVDSGGRRHWADVEFFTECKTDPNQLGEALMQLARYARTTVWDQGDFCAI</sequence>
<name>A0A5N5Q6W0_9AGAM</name>
<protein>
    <submittedName>
        <fullName evidence="2">Uncharacterized protein</fullName>
    </submittedName>
</protein>